<dbReference type="EMBL" id="HBUE01159395">
    <property type="protein sequence ID" value="CAG6509394.1"/>
    <property type="molecule type" value="Transcribed_RNA"/>
</dbReference>
<keyword evidence="1" id="KW-0732">Signal</keyword>
<reference evidence="2" key="1">
    <citation type="submission" date="2021-05" db="EMBL/GenBank/DDBJ databases">
        <authorList>
            <person name="Alioto T."/>
            <person name="Alioto T."/>
            <person name="Gomez Garrido J."/>
        </authorList>
    </citation>
    <scope>NUCLEOTIDE SEQUENCE</scope>
</reference>
<feature type="signal peptide" evidence="1">
    <location>
        <begin position="1"/>
        <end position="21"/>
    </location>
</feature>
<evidence type="ECO:0000256" key="1">
    <source>
        <dbReference type="SAM" id="SignalP"/>
    </source>
</evidence>
<accession>A0A8D8DAZ9</accession>
<dbReference type="AlphaFoldDB" id="A0A8D8DAZ9"/>
<protein>
    <submittedName>
        <fullName evidence="2">(northern house mosquito) hypothetical protein</fullName>
    </submittedName>
</protein>
<sequence length="108" mass="12540">MCVKIIKGLISCITCLNECLCACFCEWRVFKHKIQKKKVLTDFLSHIAGVNVAQKSNNKKKSNTNPSTNTSDYCYCRATQQQQQQNVFLFPSPRFFLRRFTFYALGQK</sequence>
<feature type="chain" id="PRO_5033668804" evidence="1">
    <location>
        <begin position="22"/>
        <end position="108"/>
    </location>
</feature>
<evidence type="ECO:0000313" key="2">
    <source>
        <dbReference type="EMBL" id="CAG6509394.1"/>
    </source>
</evidence>
<name>A0A8D8DAZ9_CULPI</name>
<organism evidence="2">
    <name type="scientific">Culex pipiens</name>
    <name type="common">House mosquito</name>
    <dbReference type="NCBI Taxonomy" id="7175"/>
    <lineage>
        <taxon>Eukaryota</taxon>
        <taxon>Metazoa</taxon>
        <taxon>Ecdysozoa</taxon>
        <taxon>Arthropoda</taxon>
        <taxon>Hexapoda</taxon>
        <taxon>Insecta</taxon>
        <taxon>Pterygota</taxon>
        <taxon>Neoptera</taxon>
        <taxon>Endopterygota</taxon>
        <taxon>Diptera</taxon>
        <taxon>Nematocera</taxon>
        <taxon>Culicoidea</taxon>
        <taxon>Culicidae</taxon>
        <taxon>Culicinae</taxon>
        <taxon>Culicini</taxon>
        <taxon>Culex</taxon>
        <taxon>Culex</taxon>
    </lineage>
</organism>
<proteinExistence type="predicted"/>
<dbReference type="EMBL" id="HBUE01264531">
    <property type="protein sequence ID" value="CAG6560774.1"/>
    <property type="molecule type" value="Transcribed_RNA"/>
</dbReference>